<evidence type="ECO:0000313" key="3">
    <source>
        <dbReference type="EMBL" id="WJZ95142.1"/>
    </source>
</evidence>
<keyword evidence="2" id="KW-0663">Pyridoxal phosphate</keyword>
<organism evidence="3 4">
    <name type="scientific">Vitis vinifera</name>
    <name type="common">Grape</name>
    <dbReference type="NCBI Taxonomy" id="29760"/>
    <lineage>
        <taxon>Eukaryota</taxon>
        <taxon>Viridiplantae</taxon>
        <taxon>Streptophyta</taxon>
        <taxon>Embryophyta</taxon>
        <taxon>Tracheophyta</taxon>
        <taxon>Spermatophyta</taxon>
        <taxon>Magnoliopsida</taxon>
        <taxon>eudicotyledons</taxon>
        <taxon>Gunneridae</taxon>
        <taxon>Pentapetalae</taxon>
        <taxon>rosids</taxon>
        <taxon>Vitales</taxon>
        <taxon>Vitaceae</taxon>
        <taxon>Viteae</taxon>
        <taxon>Vitis</taxon>
    </lineage>
</organism>
<comment type="catalytic activity">
    <reaction evidence="2">
        <text>[(1-&gt;4)-alpha-D-glucosyl](n) + phosphate = [(1-&gt;4)-alpha-D-glucosyl](n-1) + alpha-D-glucose 1-phosphate</text>
        <dbReference type="Rhea" id="RHEA:41732"/>
        <dbReference type="Rhea" id="RHEA-COMP:9584"/>
        <dbReference type="Rhea" id="RHEA-COMP:9586"/>
        <dbReference type="ChEBI" id="CHEBI:15444"/>
        <dbReference type="ChEBI" id="CHEBI:43474"/>
        <dbReference type="ChEBI" id="CHEBI:58601"/>
        <dbReference type="EC" id="2.4.1.1"/>
    </reaction>
</comment>
<dbReference type="EC" id="2.4.1.1" evidence="2"/>
<comment type="function">
    <text evidence="2">Allosteric enzyme that catalyzes the rate-limiting step in glycogen catabolism, the phosphorolytic cleavage of glycogen to produce glucose-1-phosphate, and plays a central role in maintaining cellular and organismal glucose homeostasis.</text>
</comment>
<dbReference type="InterPro" id="IPR000811">
    <property type="entry name" value="Glyco_trans_35"/>
</dbReference>
<keyword evidence="4" id="KW-1185">Reference proteome</keyword>
<dbReference type="EMBL" id="CP126656">
    <property type="protein sequence ID" value="WJZ95142.1"/>
    <property type="molecule type" value="Genomic_DNA"/>
</dbReference>
<comment type="cofactor">
    <cofactor evidence="2">
        <name>pyridoxal 5'-phosphate</name>
        <dbReference type="ChEBI" id="CHEBI:597326"/>
    </cofactor>
</comment>
<dbReference type="Proteomes" id="UP001227230">
    <property type="component" value="Chromosome 9"/>
</dbReference>
<dbReference type="Pfam" id="PF00343">
    <property type="entry name" value="Phosphorylase"/>
    <property type="match status" value="1"/>
</dbReference>
<evidence type="ECO:0000256" key="1">
    <source>
        <dbReference type="ARBA" id="ARBA00006047"/>
    </source>
</evidence>
<evidence type="ECO:0000313" key="4">
    <source>
        <dbReference type="Proteomes" id="UP001227230"/>
    </source>
</evidence>
<keyword evidence="2" id="KW-0119">Carbohydrate metabolism</keyword>
<dbReference type="PANTHER" id="PTHR11468">
    <property type="entry name" value="GLYCOGEN PHOSPHORYLASE"/>
    <property type="match status" value="1"/>
</dbReference>
<gene>
    <name evidence="3" type="ORF">VitviT2T_013932</name>
</gene>
<name>A0ABY9CI76_VITVI</name>
<proteinExistence type="inferred from homology"/>
<comment type="similarity">
    <text evidence="1 2">Belongs to the glycogen phosphorylase family.</text>
</comment>
<dbReference type="SUPFAM" id="SSF53756">
    <property type="entry name" value="UDP-Glycosyltransferase/glycogen phosphorylase"/>
    <property type="match status" value="1"/>
</dbReference>
<reference evidence="3 4" key="1">
    <citation type="journal article" date="2023" name="Hortic Res">
        <title>The complete reference genome for grapevine (Vitis vinifera L.) genetics and breeding.</title>
        <authorList>
            <person name="Shi X."/>
            <person name="Cao S."/>
            <person name="Wang X."/>
            <person name="Huang S."/>
            <person name="Wang Y."/>
            <person name="Liu Z."/>
            <person name="Liu W."/>
            <person name="Leng X."/>
            <person name="Peng Y."/>
            <person name="Wang N."/>
            <person name="Wang Y."/>
            <person name="Ma Z."/>
            <person name="Xu X."/>
            <person name="Zhang F."/>
            <person name="Xue H."/>
            <person name="Zhong H."/>
            <person name="Wang Y."/>
            <person name="Zhang K."/>
            <person name="Velt A."/>
            <person name="Avia K."/>
            <person name="Holtgrawe D."/>
            <person name="Grimplet J."/>
            <person name="Matus J.T."/>
            <person name="Ware D."/>
            <person name="Wu X."/>
            <person name="Wang H."/>
            <person name="Liu C."/>
            <person name="Fang Y."/>
            <person name="Rustenholz C."/>
            <person name="Cheng Z."/>
            <person name="Xiao H."/>
            <person name="Zhou Y."/>
        </authorList>
    </citation>
    <scope>NUCLEOTIDE SEQUENCE [LARGE SCALE GENOMIC DNA]</scope>
    <source>
        <strain evidence="4">cv. Pinot noir / PN40024</strain>
        <tissue evidence="3">Leaf</tissue>
    </source>
</reference>
<dbReference type="PANTHER" id="PTHR11468:SF4">
    <property type="entry name" value="ALPHA-GLUCAN PHOSPHORYLASE 2, CYTOSOLIC"/>
    <property type="match status" value="1"/>
</dbReference>
<protein>
    <recommendedName>
        <fullName evidence="2">Alpha-1,4 glucan phosphorylase</fullName>
        <ecNumber evidence="2">2.4.1.1</ecNumber>
    </recommendedName>
</protein>
<sequence length="169" mass="19017">MFGYQIQGRALANIIGKPTAPIPTATIACVPTGVQAEDVDEIRFKISPSEITAVMKFKERKDGGSWQWSEFPNEIAVQSNDTHPTLAIPELTRLLMNDEGFGWDEAWDMTSKILTAPKDISNEQIIQLCAFHVVVLVHRTEKREEAFRRNERMVELGVFLAATLESPEM</sequence>
<keyword evidence="2" id="KW-0808">Transferase</keyword>
<dbReference type="Gene3D" id="3.40.50.2000">
    <property type="entry name" value="Glycogen Phosphorylase B"/>
    <property type="match status" value="1"/>
</dbReference>
<evidence type="ECO:0000256" key="2">
    <source>
        <dbReference type="RuleBase" id="RU000587"/>
    </source>
</evidence>
<accession>A0ABY9CI76</accession>
<keyword evidence="2" id="KW-0328">Glycosyltransferase</keyword>